<dbReference type="AlphaFoldDB" id="A0A6M2DU49"/>
<reference evidence="1" key="1">
    <citation type="submission" date="2020-03" db="EMBL/GenBank/DDBJ databases">
        <title>Transcriptomic Profiling of the Digestive Tract of the Rat Flea, Xenopsylla cheopis, Following Blood Feeding and Infection with Yersinia pestis.</title>
        <authorList>
            <person name="Bland D.M."/>
            <person name="Martens C.A."/>
            <person name="Virtaneva K."/>
            <person name="Kanakabandi K."/>
            <person name="Long D."/>
            <person name="Rosenke R."/>
            <person name="Saturday G.A."/>
            <person name="Hoyt F.H."/>
            <person name="Bruno D.P."/>
            <person name="Ribeiro J.M.C."/>
            <person name="Hinnebusch J."/>
        </authorList>
    </citation>
    <scope>NUCLEOTIDE SEQUENCE</scope>
</reference>
<sequence length="78" mass="9462">MSEEQNVLEYTPQNTNPHISRLKFELCVEENWSQQNEEHHQKRLLCLRRELDLIQSTEWIYGPIEKYIGQTQVSKQKF</sequence>
<protein>
    <submittedName>
        <fullName evidence="1">Putative secreted protein</fullName>
    </submittedName>
</protein>
<dbReference type="EMBL" id="GIIL01006149">
    <property type="protein sequence ID" value="NOV49875.1"/>
    <property type="molecule type" value="Transcribed_RNA"/>
</dbReference>
<name>A0A6M2DU49_XENCH</name>
<accession>A0A6M2DU49</accession>
<proteinExistence type="predicted"/>
<evidence type="ECO:0000313" key="1">
    <source>
        <dbReference type="EMBL" id="NOV49875.1"/>
    </source>
</evidence>
<organism evidence="1">
    <name type="scientific">Xenopsylla cheopis</name>
    <name type="common">Oriental rat flea</name>
    <name type="synonym">Pulex cheopis</name>
    <dbReference type="NCBI Taxonomy" id="163159"/>
    <lineage>
        <taxon>Eukaryota</taxon>
        <taxon>Metazoa</taxon>
        <taxon>Ecdysozoa</taxon>
        <taxon>Arthropoda</taxon>
        <taxon>Hexapoda</taxon>
        <taxon>Insecta</taxon>
        <taxon>Pterygota</taxon>
        <taxon>Neoptera</taxon>
        <taxon>Endopterygota</taxon>
        <taxon>Siphonaptera</taxon>
        <taxon>Pulicidae</taxon>
        <taxon>Xenopsyllinae</taxon>
        <taxon>Xenopsylla</taxon>
    </lineage>
</organism>